<evidence type="ECO:0000256" key="1">
    <source>
        <dbReference type="ARBA" id="ARBA00022448"/>
    </source>
</evidence>
<dbReference type="EMBL" id="ATLK01000001">
    <property type="protein sequence ID" value="KFF31510.1"/>
    <property type="molecule type" value="Genomic_DNA"/>
</dbReference>
<evidence type="ECO:0000313" key="5">
    <source>
        <dbReference type="EMBL" id="KFF31510.1"/>
    </source>
</evidence>
<dbReference type="PROSITE" id="PS00211">
    <property type="entry name" value="ABC_TRANSPORTER_1"/>
    <property type="match status" value="1"/>
</dbReference>
<dbReference type="Pfam" id="PF00005">
    <property type="entry name" value="ABC_tran"/>
    <property type="match status" value="1"/>
</dbReference>
<organism evidence="5 6">
    <name type="scientific">Bifidobacterium bombi DSM 19703</name>
    <dbReference type="NCBI Taxonomy" id="1341695"/>
    <lineage>
        <taxon>Bacteria</taxon>
        <taxon>Bacillati</taxon>
        <taxon>Actinomycetota</taxon>
        <taxon>Actinomycetes</taxon>
        <taxon>Bifidobacteriales</taxon>
        <taxon>Bifidobacteriaceae</taxon>
        <taxon>Bifidobacterium</taxon>
    </lineage>
</organism>
<dbReference type="EC" id="3.6.3.28" evidence="5"/>
<keyword evidence="6" id="KW-1185">Reference proteome</keyword>
<dbReference type="GO" id="GO:0016887">
    <property type="term" value="F:ATP hydrolysis activity"/>
    <property type="evidence" value="ECO:0007669"/>
    <property type="project" value="InterPro"/>
</dbReference>
<dbReference type="SMART" id="SM00382">
    <property type="entry name" value="AAA"/>
    <property type="match status" value="1"/>
</dbReference>
<dbReference type="InterPro" id="IPR017911">
    <property type="entry name" value="MacB-like_ATP-bd"/>
</dbReference>
<evidence type="ECO:0000313" key="6">
    <source>
        <dbReference type="Proteomes" id="UP000028730"/>
    </source>
</evidence>
<proteinExistence type="predicted"/>
<reference evidence="5 6" key="1">
    <citation type="journal article" date="2014" name="Appl. Environ. Microbiol.">
        <title>Genomic encyclopedia of type strains of the genus Bifidobacterium.</title>
        <authorList>
            <person name="Milani C."/>
            <person name="Lugli G.A."/>
            <person name="Duranti S."/>
            <person name="Turroni F."/>
            <person name="Bottacini F."/>
            <person name="Mangifesta M."/>
            <person name="Sanchez B."/>
            <person name="Viappiani A."/>
            <person name="Mancabelli L."/>
            <person name="Taminiau B."/>
            <person name="Delcenserie V."/>
            <person name="Barrangou R."/>
            <person name="Margolles A."/>
            <person name="van Sinderen D."/>
            <person name="Ventura M."/>
        </authorList>
    </citation>
    <scope>NUCLEOTIDE SEQUENCE [LARGE SCALE GENOMIC DNA]</scope>
    <source>
        <strain evidence="5 6">DSM 19703</strain>
    </source>
</reference>
<evidence type="ECO:0000256" key="2">
    <source>
        <dbReference type="ARBA" id="ARBA00022741"/>
    </source>
</evidence>
<dbReference type="GO" id="GO:0005524">
    <property type="term" value="F:ATP binding"/>
    <property type="evidence" value="ECO:0007669"/>
    <property type="project" value="UniProtKB-KW"/>
</dbReference>
<name>A0A080N4L6_9BIFI</name>
<sequence>MAFRGVLTAITRPSGCGKSILLYCLSGLERPAGGVAQVLGRELGKLNEQRLALFRRAHVGFVFQAYNLVPSMTVRDNVLLPLSLAGRKVDKATFAAVMDRFRLSGHEQDAVGSLSGGEQQRVALIRTLIADPDVVLADEPTGALDRNTGWMVFSELLAFAHRPGKCVVMVTHDPDLARRCDVVYTMADGRLVVSQSEQVPVR</sequence>
<dbReference type="InterPro" id="IPR015854">
    <property type="entry name" value="ABC_transpr_LolD-like"/>
</dbReference>
<dbReference type="GO" id="GO:0005886">
    <property type="term" value="C:plasma membrane"/>
    <property type="evidence" value="ECO:0007669"/>
    <property type="project" value="TreeGrafter"/>
</dbReference>
<keyword evidence="1" id="KW-0813">Transport</keyword>
<dbReference type="InterPro" id="IPR003593">
    <property type="entry name" value="AAA+_ATPase"/>
</dbReference>
<evidence type="ECO:0000256" key="3">
    <source>
        <dbReference type="ARBA" id="ARBA00022840"/>
    </source>
</evidence>
<evidence type="ECO:0000259" key="4">
    <source>
        <dbReference type="PROSITE" id="PS50893"/>
    </source>
</evidence>
<dbReference type="GO" id="GO:0022857">
    <property type="term" value="F:transmembrane transporter activity"/>
    <property type="evidence" value="ECO:0007669"/>
    <property type="project" value="TreeGrafter"/>
</dbReference>
<dbReference type="eggNOG" id="COG1136">
    <property type="taxonomic scope" value="Bacteria"/>
</dbReference>
<dbReference type="InterPro" id="IPR017871">
    <property type="entry name" value="ABC_transporter-like_CS"/>
</dbReference>
<dbReference type="RefSeq" id="WP_081867290.1">
    <property type="nucleotide sequence ID" value="NZ_ATLK01000001.1"/>
</dbReference>
<keyword evidence="5" id="KW-0378">Hydrolase</keyword>
<dbReference type="STRING" id="1341695.BBOMB_0883"/>
<gene>
    <name evidence="5" type="ORF">BBOMB_0883</name>
</gene>
<keyword evidence="3 5" id="KW-0067">ATP-binding</keyword>
<dbReference type="InterPro" id="IPR027417">
    <property type="entry name" value="P-loop_NTPase"/>
</dbReference>
<dbReference type="OrthoDB" id="3176024at2"/>
<feature type="domain" description="ABC transporter" evidence="4">
    <location>
        <begin position="1"/>
        <end position="201"/>
    </location>
</feature>
<dbReference type="SUPFAM" id="SSF52540">
    <property type="entry name" value="P-loop containing nucleoside triphosphate hydrolases"/>
    <property type="match status" value="1"/>
</dbReference>
<dbReference type="PROSITE" id="PS50893">
    <property type="entry name" value="ABC_TRANSPORTER_2"/>
    <property type="match status" value="1"/>
</dbReference>
<accession>A0A080N4L6</accession>
<dbReference type="PANTHER" id="PTHR24220">
    <property type="entry name" value="IMPORT ATP-BINDING PROTEIN"/>
    <property type="match status" value="1"/>
</dbReference>
<comment type="caution">
    <text evidence="5">The sequence shown here is derived from an EMBL/GenBank/DDBJ whole genome shotgun (WGS) entry which is preliminary data.</text>
</comment>
<dbReference type="Gene3D" id="3.40.50.300">
    <property type="entry name" value="P-loop containing nucleotide triphosphate hydrolases"/>
    <property type="match status" value="1"/>
</dbReference>
<dbReference type="AlphaFoldDB" id="A0A080N4L6"/>
<dbReference type="Proteomes" id="UP000028730">
    <property type="component" value="Unassembled WGS sequence"/>
</dbReference>
<dbReference type="CDD" id="cd03255">
    <property type="entry name" value="ABC_MJ0796_LolCDE_FtsE"/>
    <property type="match status" value="1"/>
</dbReference>
<dbReference type="InterPro" id="IPR003439">
    <property type="entry name" value="ABC_transporter-like_ATP-bd"/>
</dbReference>
<keyword evidence="2" id="KW-0547">Nucleotide-binding</keyword>
<protein>
    <submittedName>
        <fullName evidence="5">ABC transporter, ATP-binding protein</fullName>
        <ecNumber evidence="5">3.6.3.28</ecNumber>
    </submittedName>
</protein>